<feature type="signal peptide" evidence="7">
    <location>
        <begin position="1"/>
        <end position="29"/>
    </location>
</feature>
<keyword evidence="6" id="KW-0472">Membrane</keyword>
<comment type="caution">
    <text evidence="9">The sequence shown here is derived from an EMBL/GenBank/DDBJ whole genome shotgun (WGS) entry which is preliminary data.</text>
</comment>
<dbReference type="InterPro" id="IPR032694">
    <property type="entry name" value="CopC/D"/>
</dbReference>
<proteinExistence type="predicted"/>
<organism evidence="9 10">
    <name type="scientific">Kineosporia corallincola</name>
    <dbReference type="NCBI Taxonomy" id="2835133"/>
    <lineage>
        <taxon>Bacteria</taxon>
        <taxon>Bacillati</taxon>
        <taxon>Actinomycetota</taxon>
        <taxon>Actinomycetes</taxon>
        <taxon>Kineosporiales</taxon>
        <taxon>Kineosporiaceae</taxon>
        <taxon>Kineosporia</taxon>
    </lineage>
</organism>
<feature type="transmembrane region" description="Helical" evidence="6">
    <location>
        <begin position="174"/>
        <end position="197"/>
    </location>
</feature>
<keyword evidence="6" id="KW-1133">Transmembrane helix</keyword>
<keyword evidence="6" id="KW-0812">Transmembrane</keyword>
<keyword evidence="4" id="KW-0186">Copper</keyword>
<dbReference type="Proteomes" id="UP001197247">
    <property type="component" value="Unassembled WGS sequence"/>
</dbReference>
<evidence type="ECO:0000256" key="4">
    <source>
        <dbReference type="ARBA" id="ARBA00023008"/>
    </source>
</evidence>
<name>A0ABS5TFS4_9ACTN</name>
<dbReference type="EMBL" id="JAHBAY010000004">
    <property type="protein sequence ID" value="MBT0769703.1"/>
    <property type="molecule type" value="Genomic_DNA"/>
</dbReference>
<dbReference type="InterPro" id="IPR007348">
    <property type="entry name" value="CopC_dom"/>
</dbReference>
<evidence type="ECO:0000256" key="6">
    <source>
        <dbReference type="SAM" id="Phobius"/>
    </source>
</evidence>
<feature type="region of interest" description="Disordered" evidence="5">
    <location>
        <begin position="128"/>
        <end position="169"/>
    </location>
</feature>
<accession>A0ABS5TFS4</accession>
<comment type="subcellular location">
    <subcellularLocation>
        <location evidence="1">Cell envelope</location>
    </subcellularLocation>
</comment>
<evidence type="ECO:0000259" key="8">
    <source>
        <dbReference type="Pfam" id="PF04234"/>
    </source>
</evidence>
<evidence type="ECO:0000256" key="2">
    <source>
        <dbReference type="ARBA" id="ARBA00022723"/>
    </source>
</evidence>
<dbReference type="PANTHER" id="PTHR34820">
    <property type="entry name" value="INNER MEMBRANE PROTEIN YEBZ"/>
    <property type="match status" value="1"/>
</dbReference>
<evidence type="ECO:0000313" key="9">
    <source>
        <dbReference type="EMBL" id="MBT0769703.1"/>
    </source>
</evidence>
<evidence type="ECO:0000256" key="7">
    <source>
        <dbReference type="SAM" id="SignalP"/>
    </source>
</evidence>
<evidence type="ECO:0000256" key="5">
    <source>
        <dbReference type="SAM" id="MobiDB-lite"/>
    </source>
</evidence>
<dbReference type="RefSeq" id="WP_214155997.1">
    <property type="nucleotide sequence ID" value="NZ_JAHBAY010000004.1"/>
</dbReference>
<reference evidence="9 10" key="1">
    <citation type="submission" date="2021-05" db="EMBL/GenBank/DDBJ databases">
        <title>Kineosporia and Streptomyces sp. nov. two new marine actinobacteria isolated from Coral.</title>
        <authorList>
            <person name="Buangrab K."/>
            <person name="Sutthacheep M."/>
            <person name="Yeemin T."/>
            <person name="Harunari E."/>
            <person name="Igarashi Y."/>
            <person name="Kanchanasin P."/>
            <person name="Tanasupawat S."/>
            <person name="Phongsopitanun W."/>
        </authorList>
    </citation>
    <scope>NUCLEOTIDE SEQUENCE [LARGE SCALE GENOMIC DNA]</scope>
    <source>
        <strain evidence="9 10">J2-2</strain>
    </source>
</reference>
<evidence type="ECO:0000256" key="1">
    <source>
        <dbReference type="ARBA" id="ARBA00004196"/>
    </source>
</evidence>
<dbReference type="Pfam" id="PF04234">
    <property type="entry name" value="CopC"/>
    <property type="match status" value="1"/>
</dbReference>
<gene>
    <name evidence="9" type="ORF">KIH74_12265</name>
</gene>
<keyword evidence="10" id="KW-1185">Reference proteome</keyword>
<dbReference type="Gene3D" id="2.60.40.1220">
    <property type="match status" value="1"/>
</dbReference>
<keyword evidence="3 7" id="KW-0732">Signal</keyword>
<feature type="domain" description="CopC" evidence="8">
    <location>
        <begin position="30"/>
        <end position="120"/>
    </location>
</feature>
<evidence type="ECO:0000256" key="3">
    <source>
        <dbReference type="ARBA" id="ARBA00022729"/>
    </source>
</evidence>
<dbReference type="InterPro" id="IPR014755">
    <property type="entry name" value="Cu-Rt/internalin_Ig-like"/>
</dbReference>
<protein>
    <submittedName>
        <fullName evidence="9">Copper resistance protein CopC</fullName>
    </submittedName>
</protein>
<evidence type="ECO:0000313" key="10">
    <source>
        <dbReference type="Proteomes" id="UP001197247"/>
    </source>
</evidence>
<keyword evidence="2" id="KW-0479">Metal-binding</keyword>
<feature type="compositionally biased region" description="Low complexity" evidence="5">
    <location>
        <begin position="143"/>
        <end position="160"/>
    </location>
</feature>
<dbReference type="InterPro" id="IPR014756">
    <property type="entry name" value="Ig_E-set"/>
</dbReference>
<dbReference type="SUPFAM" id="SSF81296">
    <property type="entry name" value="E set domains"/>
    <property type="match status" value="1"/>
</dbReference>
<feature type="chain" id="PRO_5046778781" evidence="7">
    <location>
        <begin position="30"/>
        <end position="204"/>
    </location>
</feature>
<sequence length="204" mass="20537">MIGRTAGRFAAALALMASGLLLGAGPALAHDQLDSTNPEDGSTVKKLPGEIELDFNNVPLALGSVLKVVGPDGDVTDGKPEVVDHVVTQPIKPGPAGDYTVQWRVTSSDGHPISGEFAFTAEAGNQVEATSEASASPDVSAVATGEAETGSATTASAATGDNSDQDESGGTSPVLVITLIVLAVVVLGAVVYLFVLAPKRSNES</sequence>
<dbReference type="PANTHER" id="PTHR34820:SF4">
    <property type="entry name" value="INNER MEMBRANE PROTEIN YEBZ"/>
    <property type="match status" value="1"/>
</dbReference>